<protein>
    <recommendedName>
        <fullName evidence="3">YCII-related domain-containing protein</fullName>
    </recommendedName>
</protein>
<sequence>MRFMLMLKGDPPPEGGDAEAITQPPAEIVSAMLGYNEELAKAGVLLAAEGLYPSSAGARVIYKDGKRSVIDGPFAEAKELIAGFYLIQVRSKEEAIEWASRCPMEAAVPPGVEGVIEIRQVGESDELVNVTDEQRQRDRRLREQIPGV</sequence>
<reference evidence="4 5" key="1">
    <citation type="submission" date="2020-03" db="EMBL/GenBank/DDBJ databases">
        <title>Whole genome shotgun sequence of Phytohabitans suffuscus NBRC 105367.</title>
        <authorList>
            <person name="Komaki H."/>
            <person name="Tamura T."/>
        </authorList>
    </citation>
    <scope>NUCLEOTIDE SEQUENCE [LARGE SCALE GENOMIC DNA]</scope>
    <source>
        <strain evidence="4 5">NBRC 105367</strain>
    </source>
</reference>
<dbReference type="Gene3D" id="3.30.70.1060">
    <property type="entry name" value="Dimeric alpha+beta barrel"/>
    <property type="match status" value="1"/>
</dbReference>
<comment type="similarity">
    <text evidence="1">Belongs to the YciI family.</text>
</comment>
<evidence type="ECO:0000256" key="2">
    <source>
        <dbReference type="SAM" id="MobiDB-lite"/>
    </source>
</evidence>
<dbReference type="InterPro" id="IPR011008">
    <property type="entry name" value="Dimeric_a/b-barrel"/>
</dbReference>
<organism evidence="4 5">
    <name type="scientific">Phytohabitans suffuscus</name>
    <dbReference type="NCBI Taxonomy" id="624315"/>
    <lineage>
        <taxon>Bacteria</taxon>
        <taxon>Bacillati</taxon>
        <taxon>Actinomycetota</taxon>
        <taxon>Actinomycetes</taxon>
        <taxon>Micromonosporales</taxon>
        <taxon>Micromonosporaceae</taxon>
    </lineage>
</organism>
<evidence type="ECO:0000256" key="1">
    <source>
        <dbReference type="ARBA" id="ARBA00007689"/>
    </source>
</evidence>
<dbReference type="KEGG" id="psuu:Psuf_036050"/>
<evidence type="ECO:0000313" key="5">
    <source>
        <dbReference type="Proteomes" id="UP000503011"/>
    </source>
</evidence>
<dbReference type="PANTHER" id="PTHR35174:SF4">
    <property type="entry name" value="BLL7163 PROTEIN"/>
    <property type="match status" value="1"/>
</dbReference>
<dbReference type="InterPro" id="IPR005545">
    <property type="entry name" value="YCII"/>
</dbReference>
<evidence type="ECO:0000313" key="4">
    <source>
        <dbReference type="EMBL" id="BCB86292.1"/>
    </source>
</evidence>
<evidence type="ECO:0000259" key="3">
    <source>
        <dbReference type="Pfam" id="PF03795"/>
    </source>
</evidence>
<reference evidence="4 5" key="2">
    <citation type="submission" date="2020-03" db="EMBL/GenBank/DDBJ databases">
        <authorList>
            <person name="Ichikawa N."/>
            <person name="Kimura A."/>
            <person name="Kitahashi Y."/>
            <person name="Uohara A."/>
        </authorList>
    </citation>
    <scope>NUCLEOTIDE SEQUENCE [LARGE SCALE GENOMIC DNA]</scope>
    <source>
        <strain evidence="4 5">NBRC 105367</strain>
    </source>
</reference>
<feature type="domain" description="YCII-related" evidence="3">
    <location>
        <begin position="1"/>
        <end position="121"/>
    </location>
</feature>
<feature type="compositionally biased region" description="Basic and acidic residues" evidence="2">
    <location>
        <begin position="132"/>
        <end position="148"/>
    </location>
</feature>
<dbReference type="Proteomes" id="UP000503011">
    <property type="component" value="Chromosome"/>
</dbReference>
<dbReference type="PANTHER" id="PTHR35174">
    <property type="entry name" value="BLL7171 PROTEIN-RELATED"/>
    <property type="match status" value="1"/>
</dbReference>
<feature type="region of interest" description="Disordered" evidence="2">
    <location>
        <begin position="129"/>
        <end position="148"/>
    </location>
</feature>
<dbReference type="Pfam" id="PF03795">
    <property type="entry name" value="YCII"/>
    <property type="match status" value="1"/>
</dbReference>
<dbReference type="RefSeq" id="WP_173158158.1">
    <property type="nucleotide sequence ID" value="NZ_AP022871.1"/>
</dbReference>
<name>A0A6F8YJL0_9ACTN</name>
<dbReference type="SUPFAM" id="SSF54909">
    <property type="entry name" value="Dimeric alpha+beta barrel"/>
    <property type="match status" value="1"/>
</dbReference>
<accession>A0A6F8YJL0</accession>
<keyword evidence="5" id="KW-1185">Reference proteome</keyword>
<dbReference type="AlphaFoldDB" id="A0A6F8YJL0"/>
<proteinExistence type="inferred from homology"/>
<gene>
    <name evidence="4" type="ORF">Psuf_036050</name>
</gene>
<dbReference type="EMBL" id="AP022871">
    <property type="protein sequence ID" value="BCB86292.1"/>
    <property type="molecule type" value="Genomic_DNA"/>
</dbReference>